<dbReference type="SUPFAM" id="SSF81321">
    <property type="entry name" value="Family A G protein-coupled receptor-like"/>
    <property type="match status" value="1"/>
</dbReference>
<keyword evidence="8" id="KW-1185">Reference proteome</keyword>
<dbReference type="InterPro" id="IPR000276">
    <property type="entry name" value="GPCR_Rhodpsn"/>
</dbReference>
<evidence type="ECO:0000313" key="7">
    <source>
        <dbReference type="EMBL" id="CAH1782798.1"/>
    </source>
</evidence>
<sequence>MSYFANNFSSPSYLVQDGLSKDSNQNWVKVAALICAGLGTIHNGLSVGVLTGKDLRRLSWSMYLIVVAVVDTIWLNIQGLDAFLQLQFEIKMEDTSPAGCKIFNYIFRFIVQCSNWILIAATFERLVFLFSPARARVYCRRIVACGVMSVIVIVLLAYNLREIFVWELSDDPSFKYETKFTCRPALNLTYFDATSNTTIYSALADGNHKLWAWSYLVIGSLLPFLVMVVLDATMIIRLVDIGKQVIKGKSGKMVKMSSVMKIQRSERTTNVIMMITCTILVMILMLPLMIMEVYILTGVMESDLTNRQSLDLKYGLQACDFMRLLAPALKFWVFSVTSSSYKFTCNKDYQITRYMVCGMPLY</sequence>
<dbReference type="InterPro" id="IPR017452">
    <property type="entry name" value="GPCR_Rhodpsn_7TM"/>
</dbReference>
<dbReference type="OrthoDB" id="9990906at2759"/>
<feature type="transmembrane region" description="Helical" evidence="5">
    <location>
        <begin position="106"/>
        <end position="130"/>
    </location>
</feature>
<comment type="caution">
    <text evidence="7">The sequence shown here is derived from an EMBL/GenBank/DDBJ whole genome shotgun (WGS) entry which is preliminary data.</text>
</comment>
<feature type="transmembrane region" description="Helical" evidence="5">
    <location>
        <begin position="271"/>
        <end position="294"/>
    </location>
</feature>
<reference evidence="7" key="1">
    <citation type="submission" date="2022-03" db="EMBL/GenBank/DDBJ databases">
        <authorList>
            <person name="Martin C."/>
        </authorList>
    </citation>
    <scope>NUCLEOTIDE SEQUENCE</scope>
</reference>
<evidence type="ECO:0000259" key="6">
    <source>
        <dbReference type="PROSITE" id="PS50262"/>
    </source>
</evidence>
<accession>A0A8S4NNL7</accession>
<keyword evidence="2 5" id="KW-0812">Transmembrane</keyword>
<evidence type="ECO:0000256" key="3">
    <source>
        <dbReference type="ARBA" id="ARBA00022989"/>
    </source>
</evidence>
<keyword evidence="4 5" id="KW-0472">Membrane</keyword>
<dbReference type="InterPro" id="IPR052954">
    <property type="entry name" value="GPCR-Ligand_Int"/>
</dbReference>
<feature type="domain" description="G-protein coupled receptors family 1 profile" evidence="6">
    <location>
        <begin position="42"/>
        <end position="334"/>
    </location>
</feature>
<dbReference type="PANTHER" id="PTHR46641">
    <property type="entry name" value="FMRFAMIDE RECEPTOR-RELATED"/>
    <property type="match status" value="1"/>
</dbReference>
<dbReference type="Pfam" id="PF00001">
    <property type="entry name" value="7tm_1"/>
    <property type="match status" value="1"/>
</dbReference>
<name>A0A8S4NNL7_OWEFU</name>
<protein>
    <recommendedName>
        <fullName evidence="6">G-protein coupled receptors family 1 profile domain-containing protein</fullName>
    </recommendedName>
</protein>
<feature type="transmembrane region" description="Helical" evidence="5">
    <location>
        <begin position="30"/>
        <end position="50"/>
    </location>
</feature>
<proteinExistence type="predicted"/>
<evidence type="ECO:0000256" key="5">
    <source>
        <dbReference type="SAM" id="Phobius"/>
    </source>
</evidence>
<evidence type="ECO:0000256" key="1">
    <source>
        <dbReference type="ARBA" id="ARBA00004370"/>
    </source>
</evidence>
<comment type="subcellular location">
    <subcellularLocation>
        <location evidence="1">Membrane</location>
    </subcellularLocation>
</comment>
<keyword evidence="3 5" id="KW-1133">Transmembrane helix</keyword>
<dbReference type="Gene3D" id="1.20.1070.10">
    <property type="entry name" value="Rhodopsin 7-helix transmembrane proteins"/>
    <property type="match status" value="1"/>
</dbReference>
<feature type="transmembrane region" description="Helical" evidence="5">
    <location>
        <begin position="142"/>
        <end position="160"/>
    </location>
</feature>
<evidence type="ECO:0000313" key="8">
    <source>
        <dbReference type="Proteomes" id="UP000749559"/>
    </source>
</evidence>
<dbReference type="PROSITE" id="PS50262">
    <property type="entry name" value="G_PROTEIN_RECEP_F1_2"/>
    <property type="match status" value="1"/>
</dbReference>
<organism evidence="7 8">
    <name type="scientific">Owenia fusiformis</name>
    <name type="common">Polychaete worm</name>
    <dbReference type="NCBI Taxonomy" id="6347"/>
    <lineage>
        <taxon>Eukaryota</taxon>
        <taxon>Metazoa</taxon>
        <taxon>Spiralia</taxon>
        <taxon>Lophotrochozoa</taxon>
        <taxon>Annelida</taxon>
        <taxon>Polychaeta</taxon>
        <taxon>Sedentaria</taxon>
        <taxon>Canalipalpata</taxon>
        <taxon>Sabellida</taxon>
        <taxon>Oweniida</taxon>
        <taxon>Oweniidae</taxon>
        <taxon>Owenia</taxon>
    </lineage>
</organism>
<dbReference type="Proteomes" id="UP000749559">
    <property type="component" value="Unassembled WGS sequence"/>
</dbReference>
<feature type="transmembrane region" description="Helical" evidence="5">
    <location>
        <begin position="213"/>
        <end position="239"/>
    </location>
</feature>
<evidence type="ECO:0000256" key="4">
    <source>
        <dbReference type="ARBA" id="ARBA00023136"/>
    </source>
</evidence>
<evidence type="ECO:0000256" key="2">
    <source>
        <dbReference type="ARBA" id="ARBA00022692"/>
    </source>
</evidence>
<dbReference type="GO" id="GO:0016020">
    <property type="term" value="C:membrane"/>
    <property type="evidence" value="ECO:0007669"/>
    <property type="project" value="UniProtKB-SubCell"/>
</dbReference>
<dbReference type="EMBL" id="CAIIXF020000005">
    <property type="protein sequence ID" value="CAH1782798.1"/>
    <property type="molecule type" value="Genomic_DNA"/>
</dbReference>
<gene>
    <name evidence="7" type="ORF">OFUS_LOCUS9207</name>
</gene>
<dbReference type="GO" id="GO:0004930">
    <property type="term" value="F:G protein-coupled receptor activity"/>
    <property type="evidence" value="ECO:0007669"/>
    <property type="project" value="InterPro"/>
</dbReference>
<dbReference type="AlphaFoldDB" id="A0A8S4NNL7"/>
<dbReference type="PANTHER" id="PTHR46641:SF25">
    <property type="entry name" value="CNMAMIDE RECEPTOR-RELATED"/>
    <property type="match status" value="1"/>
</dbReference>
<feature type="transmembrane region" description="Helical" evidence="5">
    <location>
        <begin position="62"/>
        <end position="86"/>
    </location>
</feature>